<protein>
    <submittedName>
        <fullName evidence="4">Cytochrome C</fullName>
    </submittedName>
</protein>
<proteinExistence type="predicted"/>
<dbReference type="PROSITE" id="PS51257">
    <property type="entry name" value="PROKAR_LIPOPROTEIN"/>
    <property type="match status" value="1"/>
</dbReference>
<evidence type="ECO:0000313" key="4">
    <source>
        <dbReference type="EMBL" id="PHY92158.1"/>
    </source>
</evidence>
<feature type="chain" id="PRO_5013841577" evidence="2">
    <location>
        <begin position="20"/>
        <end position="60"/>
    </location>
</feature>
<evidence type="ECO:0000313" key="3">
    <source>
        <dbReference type="EMBL" id="MBS4240150.1"/>
    </source>
</evidence>
<dbReference type="EMBL" id="LDWY01000011">
    <property type="protein sequence ID" value="PHY92158.1"/>
    <property type="molecule type" value="Genomic_DNA"/>
</dbReference>
<dbReference type="Proteomes" id="UP000237472">
    <property type="component" value="Unassembled WGS sequence"/>
</dbReference>
<feature type="signal peptide" evidence="2">
    <location>
        <begin position="1"/>
        <end position="19"/>
    </location>
</feature>
<accession>A0A2G4R6H3</accession>
<name>A0A2G4R6H3_9BACT</name>
<dbReference type="OrthoDB" id="5373067at2"/>
<dbReference type="GeneID" id="77267025"/>
<feature type="region of interest" description="Disordered" evidence="1">
    <location>
        <begin position="38"/>
        <end position="60"/>
    </location>
</feature>
<keyword evidence="6" id="KW-1185">Reference proteome</keyword>
<reference evidence="5" key="2">
    <citation type="submission" date="2015-06" db="EMBL/GenBank/DDBJ databases">
        <authorList>
            <person name="Parisi A."/>
            <person name="Chiara M."/>
            <person name="Florio D."/>
            <person name="Miccolupo A."/>
            <person name="Manzari C."/>
            <person name="Mion D."/>
            <person name="Caruso M."/>
            <person name="D'erchia A.M."/>
            <person name="Zanoni R."/>
        </authorList>
    </citation>
    <scope>NUCLEOTIDE SEQUENCE [LARGE SCALE GENOMIC DNA]</scope>
    <source>
        <strain evidence="5">73/13</strain>
    </source>
</reference>
<gene>
    <name evidence="4" type="ORF">AA994_01090</name>
    <name evidence="3" type="ORF">CVU5213_00110</name>
</gene>
<dbReference type="RefSeq" id="WP_099460929.1">
    <property type="nucleotide sequence ID" value="NZ_CP041617.1"/>
</dbReference>
<reference evidence="3" key="3">
    <citation type="submission" date="2019-07" db="EMBL/GenBank/DDBJ databases">
        <authorList>
            <person name="Miller W.G."/>
        </authorList>
    </citation>
    <scope>NUCLEOTIDE SEQUENCE</scope>
    <source>
        <strain evidence="3">52/13</strain>
    </source>
</reference>
<dbReference type="EMBL" id="VJYU01000001">
    <property type="protein sequence ID" value="MBS4240150.1"/>
    <property type="molecule type" value="Genomic_DNA"/>
</dbReference>
<comment type="caution">
    <text evidence="4">The sequence shown here is derived from an EMBL/GenBank/DDBJ whole genome shotgun (WGS) entry which is preliminary data.</text>
</comment>
<organism evidence="4 5">
    <name type="scientific">Campylobacter vulpis</name>
    <dbReference type="NCBI Taxonomy" id="1655500"/>
    <lineage>
        <taxon>Bacteria</taxon>
        <taxon>Pseudomonadati</taxon>
        <taxon>Campylobacterota</taxon>
        <taxon>Epsilonproteobacteria</taxon>
        <taxon>Campylobacterales</taxon>
        <taxon>Campylobacteraceae</taxon>
        <taxon>Campylobacter</taxon>
    </lineage>
</organism>
<dbReference type="AlphaFoldDB" id="A0A2G4R6H3"/>
<reference evidence="3 6" key="4">
    <citation type="journal article" date="2021" name="Syst. Appl. Microbiol.">
        <title>nCampylobacter vulpis sp. nov. isolated from wild red foxes.</title>
        <authorList>
            <person name="Parisi A."/>
            <person name="Chiara M."/>
            <person name="Caffara M."/>
            <person name="Mion D."/>
            <person name="Miller W.G."/>
            <person name="Caruso M."/>
            <person name="Manzari C."/>
            <person name="Florio D."/>
            <person name="Capozzi L."/>
            <person name="D'Erchia A.M."/>
            <person name="Manzulli V."/>
            <person name="Zanoni R.G."/>
        </authorList>
    </citation>
    <scope>NUCLEOTIDE SEQUENCE [LARGE SCALE GENOMIC DNA]</scope>
    <source>
        <strain evidence="3 6">52/13</strain>
    </source>
</reference>
<dbReference type="Proteomes" id="UP000811399">
    <property type="component" value="Unassembled WGS sequence"/>
</dbReference>
<sequence>MKIFSILILFLALFLGACSAEKEQEVKKSVEDEVVQIEQNDEKTELNDNNLPLPVEDEAR</sequence>
<evidence type="ECO:0000256" key="2">
    <source>
        <dbReference type="SAM" id="SignalP"/>
    </source>
</evidence>
<reference evidence="4" key="1">
    <citation type="submission" date="2015-06" db="EMBL/GenBank/DDBJ databases">
        <authorList>
            <person name="Hoefler B.C."/>
            <person name="Straight P.D."/>
        </authorList>
    </citation>
    <scope>NUCLEOTIDE SEQUENCE [LARGE SCALE GENOMIC DNA]</scope>
    <source>
        <strain evidence="4">73/13</strain>
    </source>
</reference>
<keyword evidence="2" id="KW-0732">Signal</keyword>
<evidence type="ECO:0000256" key="1">
    <source>
        <dbReference type="SAM" id="MobiDB-lite"/>
    </source>
</evidence>
<evidence type="ECO:0000313" key="5">
    <source>
        <dbReference type="Proteomes" id="UP000237472"/>
    </source>
</evidence>
<evidence type="ECO:0000313" key="6">
    <source>
        <dbReference type="Proteomes" id="UP000811399"/>
    </source>
</evidence>